<dbReference type="AlphaFoldDB" id="A0A834G8N9"/>
<evidence type="ECO:0000313" key="3">
    <source>
        <dbReference type="Proteomes" id="UP000626092"/>
    </source>
</evidence>
<name>A0A834G8N9_RHOSS</name>
<keyword evidence="3" id="KW-1185">Reference proteome</keyword>
<organism evidence="2 3">
    <name type="scientific">Rhododendron simsii</name>
    <name type="common">Sims's rhododendron</name>
    <dbReference type="NCBI Taxonomy" id="118357"/>
    <lineage>
        <taxon>Eukaryota</taxon>
        <taxon>Viridiplantae</taxon>
        <taxon>Streptophyta</taxon>
        <taxon>Embryophyta</taxon>
        <taxon>Tracheophyta</taxon>
        <taxon>Spermatophyta</taxon>
        <taxon>Magnoliopsida</taxon>
        <taxon>eudicotyledons</taxon>
        <taxon>Gunneridae</taxon>
        <taxon>Pentapetalae</taxon>
        <taxon>asterids</taxon>
        <taxon>Ericales</taxon>
        <taxon>Ericaceae</taxon>
        <taxon>Ericoideae</taxon>
        <taxon>Rhodoreae</taxon>
        <taxon>Rhododendron</taxon>
    </lineage>
</organism>
<dbReference type="EMBL" id="WJXA01000011">
    <property type="protein sequence ID" value="KAF7126801.1"/>
    <property type="molecule type" value="Genomic_DNA"/>
</dbReference>
<protein>
    <submittedName>
        <fullName evidence="2">Uncharacterized protein</fullName>
    </submittedName>
</protein>
<comment type="caution">
    <text evidence="2">The sequence shown here is derived from an EMBL/GenBank/DDBJ whole genome shotgun (WGS) entry which is preliminary data.</text>
</comment>
<gene>
    <name evidence="2" type="ORF">RHSIM_Rhsim11G0010900</name>
</gene>
<proteinExistence type="predicted"/>
<feature type="region of interest" description="Disordered" evidence="1">
    <location>
        <begin position="96"/>
        <end position="145"/>
    </location>
</feature>
<evidence type="ECO:0000256" key="1">
    <source>
        <dbReference type="SAM" id="MobiDB-lite"/>
    </source>
</evidence>
<sequence length="145" mass="16605">MRSRGRMPFIRGGYQGRMVTPPNIEPHRWDTVWHPKFPNVGEFVPITNTQKRRLQRKISERERRGPQMVMDQTQWREIKAKAVPNQITPMVWTRESTVPGVSTAPKQKEKEIEKLGGQMTKPTLAQRLGGQSSSSFGAPALSIRE</sequence>
<dbReference type="Proteomes" id="UP000626092">
    <property type="component" value="Unassembled WGS sequence"/>
</dbReference>
<evidence type="ECO:0000313" key="2">
    <source>
        <dbReference type="EMBL" id="KAF7126801.1"/>
    </source>
</evidence>
<reference evidence="2" key="1">
    <citation type="submission" date="2019-11" db="EMBL/GenBank/DDBJ databases">
        <authorList>
            <person name="Liu Y."/>
            <person name="Hou J."/>
            <person name="Li T.-Q."/>
            <person name="Guan C.-H."/>
            <person name="Wu X."/>
            <person name="Wu H.-Z."/>
            <person name="Ling F."/>
            <person name="Zhang R."/>
            <person name="Shi X.-G."/>
            <person name="Ren J.-P."/>
            <person name="Chen E.-F."/>
            <person name="Sun J.-M."/>
        </authorList>
    </citation>
    <scope>NUCLEOTIDE SEQUENCE</scope>
    <source>
        <strain evidence="2">Adult_tree_wgs_1</strain>
        <tissue evidence="2">Leaves</tissue>
    </source>
</reference>
<accession>A0A834G8N9</accession>